<dbReference type="EMBL" id="JBHTKR010000005">
    <property type="protein sequence ID" value="MFD1195729.1"/>
    <property type="molecule type" value="Genomic_DNA"/>
</dbReference>
<organism evidence="10 11">
    <name type="scientific">Seohaeicola saemankumensis</name>
    <dbReference type="NCBI Taxonomy" id="481181"/>
    <lineage>
        <taxon>Bacteria</taxon>
        <taxon>Pseudomonadati</taxon>
        <taxon>Pseudomonadota</taxon>
        <taxon>Alphaproteobacteria</taxon>
        <taxon>Rhodobacterales</taxon>
        <taxon>Roseobacteraceae</taxon>
        <taxon>Seohaeicola</taxon>
    </lineage>
</organism>
<dbReference type="HAMAP" id="MF_00227">
    <property type="entry name" value="RNase_P"/>
    <property type="match status" value="1"/>
</dbReference>
<proteinExistence type="inferred from homology"/>
<evidence type="ECO:0000256" key="7">
    <source>
        <dbReference type="HAMAP-Rule" id="MF_00227"/>
    </source>
</evidence>
<dbReference type="PROSITE" id="PS00648">
    <property type="entry name" value="RIBONUCLEASE_P"/>
    <property type="match status" value="1"/>
</dbReference>
<dbReference type="InterPro" id="IPR000100">
    <property type="entry name" value="RNase_P"/>
</dbReference>
<gene>
    <name evidence="7 10" type="primary">rnpA</name>
    <name evidence="10" type="ORF">ACFQ3C_13735</name>
</gene>
<evidence type="ECO:0000256" key="9">
    <source>
        <dbReference type="SAM" id="MobiDB-lite"/>
    </source>
</evidence>
<accession>A0ABW3TEV0</accession>
<evidence type="ECO:0000313" key="10">
    <source>
        <dbReference type="EMBL" id="MFD1195729.1"/>
    </source>
</evidence>
<feature type="region of interest" description="Disordered" evidence="9">
    <location>
        <begin position="1"/>
        <end position="30"/>
    </location>
</feature>
<dbReference type="Pfam" id="PF00825">
    <property type="entry name" value="Ribonuclease_P"/>
    <property type="match status" value="1"/>
</dbReference>
<evidence type="ECO:0000313" key="11">
    <source>
        <dbReference type="Proteomes" id="UP001597151"/>
    </source>
</evidence>
<dbReference type="InterPro" id="IPR014721">
    <property type="entry name" value="Ribsml_uS5_D2-typ_fold_subgr"/>
</dbReference>
<dbReference type="SUPFAM" id="SSF54211">
    <property type="entry name" value="Ribosomal protein S5 domain 2-like"/>
    <property type="match status" value="1"/>
</dbReference>
<evidence type="ECO:0000256" key="6">
    <source>
        <dbReference type="ARBA" id="ARBA00022884"/>
    </source>
</evidence>
<comment type="subunit">
    <text evidence="7">Consists of a catalytic RNA component (M1 or rnpB) and a protein subunit.</text>
</comment>
<evidence type="ECO:0000256" key="1">
    <source>
        <dbReference type="ARBA" id="ARBA00002663"/>
    </source>
</evidence>
<evidence type="ECO:0000256" key="5">
    <source>
        <dbReference type="ARBA" id="ARBA00022801"/>
    </source>
</evidence>
<evidence type="ECO:0000256" key="3">
    <source>
        <dbReference type="ARBA" id="ARBA00022722"/>
    </source>
</evidence>
<dbReference type="PANTHER" id="PTHR33992">
    <property type="entry name" value="RIBONUCLEASE P PROTEIN COMPONENT"/>
    <property type="match status" value="1"/>
</dbReference>
<comment type="similarity">
    <text evidence="7">Belongs to the RnpA family.</text>
</comment>
<evidence type="ECO:0000256" key="2">
    <source>
        <dbReference type="ARBA" id="ARBA00022694"/>
    </source>
</evidence>
<dbReference type="NCBIfam" id="TIGR00188">
    <property type="entry name" value="rnpA"/>
    <property type="match status" value="1"/>
</dbReference>
<keyword evidence="5 7" id="KW-0378">Hydrolase</keyword>
<dbReference type="EC" id="3.1.26.5" evidence="7 8"/>
<keyword evidence="6 7" id="KW-0694">RNA-binding</keyword>
<dbReference type="Proteomes" id="UP001597151">
    <property type="component" value="Unassembled WGS sequence"/>
</dbReference>
<keyword evidence="3 7" id="KW-0540">Nuclease</keyword>
<reference evidence="11" key="1">
    <citation type="journal article" date="2019" name="Int. J. Syst. Evol. Microbiol.">
        <title>The Global Catalogue of Microorganisms (GCM) 10K type strain sequencing project: providing services to taxonomists for standard genome sequencing and annotation.</title>
        <authorList>
            <consortium name="The Broad Institute Genomics Platform"/>
            <consortium name="The Broad Institute Genome Sequencing Center for Infectious Disease"/>
            <person name="Wu L."/>
            <person name="Ma J."/>
        </authorList>
    </citation>
    <scope>NUCLEOTIDE SEQUENCE [LARGE SCALE GENOMIC DNA]</scope>
    <source>
        <strain evidence="11">CCUG 55328</strain>
    </source>
</reference>
<sequence>MTPPEAPETGTTASVGETPPAVSVCPPQAGPHPDIHVMKERADFLRCARAGRQGASGMMVQARQRRADEAVTGIRVGFTCTKKVGNAVARNRAKRRLREVARMVLPEHGRDGWDYVLIGRADATATRPFEDLKRDLISALKKLHQTRP</sequence>
<keyword evidence="4 7" id="KW-0255">Endonuclease</keyword>
<comment type="caution">
    <text evidence="10">The sequence shown here is derived from an EMBL/GenBank/DDBJ whole genome shotgun (WGS) entry which is preliminary data.</text>
</comment>
<dbReference type="GO" id="GO:0004526">
    <property type="term" value="F:ribonuclease P activity"/>
    <property type="evidence" value="ECO:0007669"/>
    <property type="project" value="UniProtKB-EC"/>
</dbReference>
<dbReference type="InterPro" id="IPR020539">
    <property type="entry name" value="RNase_P_CS"/>
</dbReference>
<dbReference type="Gene3D" id="3.30.230.10">
    <property type="match status" value="1"/>
</dbReference>
<dbReference type="InterPro" id="IPR020568">
    <property type="entry name" value="Ribosomal_Su5_D2-typ_SF"/>
</dbReference>
<comment type="catalytic activity">
    <reaction evidence="7">
        <text>Endonucleolytic cleavage of RNA, removing 5'-extranucleotides from tRNA precursor.</text>
        <dbReference type="EC" id="3.1.26.5"/>
    </reaction>
</comment>
<keyword evidence="2 7" id="KW-0819">tRNA processing</keyword>
<comment type="function">
    <text evidence="1 7">RNaseP catalyzes the removal of the 5'-leader sequence from pre-tRNA to produce the mature 5'-terminus. It can also cleave other RNA substrates such as 4.5S RNA. The protein component plays an auxiliary but essential role in vivo by binding to the 5'-leader sequence and broadening the substrate specificity of the ribozyme.</text>
</comment>
<evidence type="ECO:0000256" key="4">
    <source>
        <dbReference type="ARBA" id="ARBA00022759"/>
    </source>
</evidence>
<protein>
    <recommendedName>
        <fullName evidence="7 8">Ribonuclease P protein component</fullName>
        <shortName evidence="7">RNase P protein</shortName>
        <shortName evidence="7">RNaseP protein</shortName>
        <ecNumber evidence="7 8">3.1.26.5</ecNumber>
    </recommendedName>
    <alternativeName>
        <fullName evidence="7">Protein C5</fullName>
    </alternativeName>
</protein>
<keyword evidence="11" id="KW-1185">Reference proteome</keyword>
<dbReference type="PANTHER" id="PTHR33992:SF1">
    <property type="entry name" value="RIBONUCLEASE P PROTEIN COMPONENT"/>
    <property type="match status" value="1"/>
</dbReference>
<dbReference type="RefSeq" id="WP_380792875.1">
    <property type="nucleotide sequence ID" value="NZ_JBHTKR010000005.1"/>
</dbReference>
<name>A0ABW3TEV0_9RHOB</name>
<evidence type="ECO:0000256" key="8">
    <source>
        <dbReference type="NCBIfam" id="TIGR00188"/>
    </source>
</evidence>